<evidence type="ECO:0000313" key="2">
    <source>
        <dbReference type="Proteomes" id="UP001497700"/>
    </source>
</evidence>
<name>A0ACB9YII0_9PEZI</name>
<evidence type="ECO:0000313" key="1">
    <source>
        <dbReference type="EMBL" id="KAI4859036.1"/>
    </source>
</evidence>
<reference evidence="1 2" key="1">
    <citation type="journal article" date="2022" name="New Phytol.">
        <title>Ecological generalism drives hyperdiversity of secondary metabolite gene clusters in xylarialean endophytes.</title>
        <authorList>
            <person name="Franco M.E.E."/>
            <person name="Wisecaver J.H."/>
            <person name="Arnold A.E."/>
            <person name="Ju Y.M."/>
            <person name="Slot J.C."/>
            <person name="Ahrendt S."/>
            <person name="Moore L.P."/>
            <person name="Eastman K.E."/>
            <person name="Scott K."/>
            <person name="Konkel Z."/>
            <person name="Mondo S.J."/>
            <person name="Kuo A."/>
            <person name="Hayes R.D."/>
            <person name="Haridas S."/>
            <person name="Andreopoulos B."/>
            <person name="Riley R."/>
            <person name="LaButti K."/>
            <person name="Pangilinan J."/>
            <person name="Lipzen A."/>
            <person name="Amirebrahimi M."/>
            <person name="Yan J."/>
            <person name="Adam C."/>
            <person name="Keymanesh K."/>
            <person name="Ng V."/>
            <person name="Louie K."/>
            <person name="Northen T."/>
            <person name="Drula E."/>
            <person name="Henrissat B."/>
            <person name="Hsieh H.M."/>
            <person name="Youens-Clark K."/>
            <person name="Lutzoni F."/>
            <person name="Miadlikowska J."/>
            <person name="Eastwood D.C."/>
            <person name="Hamelin R.C."/>
            <person name="Grigoriev I.V."/>
            <person name="U'Ren J.M."/>
        </authorList>
    </citation>
    <scope>NUCLEOTIDE SEQUENCE [LARGE SCALE GENOMIC DNA]</scope>
    <source>
        <strain evidence="1 2">CBS 119005</strain>
    </source>
</reference>
<dbReference type="Proteomes" id="UP001497700">
    <property type="component" value="Unassembled WGS sequence"/>
</dbReference>
<dbReference type="EMBL" id="MU393662">
    <property type="protein sequence ID" value="KAI4859036.1"/>
    <property type="molecule type" value="Genomic_DNA"/>
</dbReference>
<proteinExistence type="predicted"/>
<accession>A0ACB9YII0</accession>
<comment type="caution">
    <text evidence="1">The sequence shown here is derived from an EMBL/GenBank/DDBJ whole genome shotgun (WGS) entry which is preliminary data.</text>
</comment>
<gene>
    <name evidence="1" type="ORF">F4820DRAFT_188770</name>
</gene>
<organism evidence="1 2">
    <name type="scientific">Hypoxylon rubiginosum</name>
    <dbReference type="NCBI Taxonomy" id="110542"/>
    <lineage>
        <taxon>Eukaryota</taxon>
        <taxon>Fungi</taxon>
        <taxon>Dikarya</taxon>
        <taxon>Ascomycota</taxon>
        <taxon>Pezizomycotina</taxon>
        <taxon>Sordariomycetes</taxon>
        <taxon>Xylariomycetidae</taxon>
        <taxon>Xylariales</taxon>
        <taxon>Hypoxylaceae</taxon>
        <taxon>Hypoxylon</taxon>
    </lineage>
</organism>
<sequence>MGTASFATMDLTPPSISVVPPISPSTYKHGNDENSIPVLSIKATLDPFLSRPVTVQSWSTIFNPGLALKRRNFTAQDISQDPPTDINLEITKGPKRPGFQRKKRSDDEKYMAIQSPSEIYFSWVIITFSLRYQLGTEVPT</sequence>
<keyword evidence="2" id="KW-1185">Reference proteome</keyword>
<protein>
    <submittedName>
        <fullName evidence="1">Uncharacterized protein</fullName>
    </submittedName>
</protein>